<protein>
    <submittedName>
        <fullName evidence="2">Uncharacterized protein</fullName>
    </submittedName>
</protein>
<keyword evidence="3" id="KW-1185">Reference proteome</keyword>
<dbReference type="EMBL" id="VYXP01000003">
    <property type="protein sequence ID" value="KAA9132621.1"/>
    <property type="molecule type" value="Genomic_DNA"/>
</dbReference>
<keyword evidence="1" id="KW-1133">Transmembrane helix</keyword>
<accession>A0A5N0TCZ2</accession>
<keyword evidence="1" id="KW-0472">Membrane</keyword>
<dbReference type="Proteomes" id="UP000325372">
    <property type="component" value="Unassembled WGS sequence"/>
</dbReference>
<feature type="transmembrane region" description="Helical" evidence="1">
    <location>
        <begin position="212"/>
        <end position="232"/>
    </location>
</feature>
<evidence type="ECO:0000256" key="1">
    <source>
        <dbReference type="SAM" id="Phobius"/>
    </source>
</evidence>
<name>A0A5N0TCZ2_9GAMM</name>
<organism evidence="2 3">
    <name type="scientific">Marinihelvus fidelis</name>
    <dbReference type="NCBI Taxonomy" id="2613842"/>
    <lineage>
        <taxon>Bacteria</taxon>
        <taxon>Pseudomonadati</taxon>
        <taxon>Pseudomonadota</taxon>
        <taxon>Gammaproteobacteria</taxon>
        <taxon>Chromatiales</taxon>
        <taxon>Wenzhouxiangellaceae</taxon>
        <taxon>Marinihelvus</taxon>
    </lineage>
</organism>
<evidence type="ECO:0000313" key="2">
    <source>
        <dbReference type="EMBL" id="KAA9132621.1"/>
    </source>
</evidence>
<dbReference type="AlphaFoldDB" id="A0A5N0TCZ2"/>
<feature type="transmembrane region" description="Helical" evidence="1">
    <location>
        <begin position="285"/>
        <end position="306"/>
    </location>
</feature>
<gene>
    <name evidence="2" type="ORF">F3N42_05220</name>
</gene>
<comment type="caution">
    <text evidence="2">The sequence shown here is derived from an EMBL/GenBank/DDBJ whole genome shotgun (WGS) entry which is preliminary data.</text>
</comment>
<reference evidence="2 3" key="1">
    <citation type="submission" date="2019-09" db="EMBL/GenBank/DDBJ databases">
        <title>Wenzhouxiangella sp. Genome sequencing and assembly.</title>
        <authorList>
            <person name="Zhang R."/>
        </authorList>
    </citation>
    <scope>NUCLEOTIDE SEQUENCE [LARGE SCALE GENOMIC DNA]</scope>
    <source>
        <strain evidence="2 3">W260</strain>
    </source>
</reference>
<sequence length="321" mass="35662">MSNLVENYLHAVARHLRPEDRDAVLADLRDAIDGELEGLAESSDRSLSRAEVESVLQGFGHPLRVARGYQPQRYLIGPTLYPDWWRTLRFAVVAALAIQVVVMLVIGVTTGWRTGPLGVISQSVSLAFWVAVWVTVAFIALEYSGERLKWYDRWKASSLLDGSVSPVNRGDLLTNLVSEGFFLLWWNGVVRLDSWIPAGTFSFSLADAWAPLYWPLNIVFGLAFLLHLLVLSRGVWQRWTLVIEAGTSLVMLGLVLYLASVPDLLIVSGAPAVLAESWAERTLRIALLVVAGFIAWDAWVAIRAYLRRTDARSSQDAMTVG</sequence>
<proteinExistence type="predicted"/>
<dbReference type="RefSeq" id="WP_150863330.1">
    <property type="nucleotide sequence ID" value="NZ_VYXP01000003.1"/>
</dbReference>
<evidence type="ECO:0000313" key="3">
    <source>
        <dbReference type="Proteomes" id="UP000325372"/>
    </source>
</evidence>
<feature type="transmembrane region" description="Helical" evidence="1">
    <location>
        <begin position="124"/>
        <end position="143"/>
    </location>
</feature>
<feature type="transmembrane region" description="Helical" evidence="1">
    <location>
        <begin position="90"/>
        <end position="112"/>
    </location>
</feature>
<dbReference type="Pfam" id="PF22564">
    <property type="entry name" value="HAAS"/>
    <property type="match status" value="1"/>
</dbReference>
<keyword evidence="1" id="KW-0812">Transmembrane</keyword>